<dbReference type="OrthoDB" id="326421at2"/>
<keyword evidence="1" id="KW-0812">Transmembrane</keyword>
<gene>
    <name evidence="2" type="ORF">IBG28_16415</name>
</gene>
<feature type="transmembrane region" description="Helical" evidence="1">
    <location>
        <begin position="299"/>
        <end position="319"/>
    </location>
</feature>
<accession>A0A7H1J435</accession>
<evidence type="ECO:0000313" key="3">
    <source>
        <dbReference type="Proteomes" id="UP000516370"/>
    </source>
</evidence>
<feature type="transmembrane region" description="Helical" evidence="1">
    <location>
        <begin position="190"/>
        <end position="217"/>
    </location>
</feature>
<dbReference type="InterPro" id="IPR049458">
    <property type="entry name" value="EpsG-like"/>
</dbReference>
<evidence type="ECO:0000256" key="1">
    <source>
        <dbReference type="SAM" id="Phobius"/>
    </source>
</evidence>
<feature type="transmembrane region" description="Helical" evidence="1">
    <location>
        <begin position="268"/>
        <end position="287"/>
    </location>
</feature>
<name>A0A7H1J435_9GAMM</name>
<dbReference type="KEGG" id="mard:IBG28_16415"/>
<dbReference type="Proteomes" id="UP000516370">
    <property type="component" value="Chromosome"/>
</dbReference>
<evidence type="ECO:0000313" key="2">
    <source>
        <dbReference type="EMBL" id="QNT05251.1"/>
    </source>
</evidence>
<dbReference type="EMBL" id="CP061081">
    <property type="protein sequence ID" value="QNT05251.1"/>
    <property type="molecule type" value="Genomic_DNA"/>
</dbReference>
<keyword evidence="1" id="KW-1133">Transmembrane helix</keyword>
<feature type="transmembrane region" description="Helical" evidence="1">
    <location>
        <begin position="83"/>
        <end position="107"/>
    </location>
</feature>
<feature type="transmembrane region" description="Helical" evidence="1">
    <location>
        <begin position="119"/>
        <end position="145"/>
    </location>
</feature>
<feature type="transmembrane region" description="Helical" evidence="1">
    <location>
        <begin position="157"/>
        <end position="183"/>
    </location>
</feature>
<feature type="transmembrane region" description="Helical" evidence="1">
    <location>
        <begin position="27"/>
        <end position="46"/>
    </location>
</feature>
<proteinExistence type="predicted"/>
<dbReference type="AlphaFoldDB" id="A0A7H1J435"/>
<sequence>MAIIVTFFSGFYMALMAWVYEKKINTYLFYILVGVFAGVFSTYFSHDSLAYQKLFLGYSTTPFSHTFHEITGHEFFFVFSSKVFSFLPALVFFCLYAVVSFAVKLTLIEKASRYPLLSLLCYFAFFFLYMDGTVVRLSLGIAVAYWGVYLLSKDNVIAFLVVVVFSSVFFHYSLMVLLIMPFFRSHLSIIFTLVMTLFFLGLYFIGFGVLDFLFFLAGHMDPSYIGVNKFISYLNNSNLSQPYSIFFSLLFLVSCVGYFLYRKELSVFELIAFNMLFLSFLFLVVLYQSQVLQTRFSEIFRYSLIFIAPLAYCTLMDFFKKPRLAMLIYCSLLSVYFFYCYYFQGIISENNLSLLHDLFT</sequence>
<feature type="transmembrane region" description="Helical" evidence="1">
    <location>
        <begin position="243"/>
        <end position="261"/>
    </location>
</feature>
<keyword evidence="1" id="KW-0472">Membrane</keyword>
<dbReference type="RefSeq" id="WP_111608878.1">
    <property type="nucleotide sequence ID" value="NZ_BMLJ01000022.1"/>
</dbReference>
<dbReference type="Pfam" id="PF14897">
    <property type="entry name" value="EpsG"/>
    <property type="match status" value="1"/>
</dbReference>
<feature type="transmembrane region" description="Helical" evidence="1">
    <location>
        <begin position="326"/>
        <end position="347"/>
    </location>
</feature>
<protein>
    <submittedName>
        <fullName evidence="2">EpsG family protein</fullName>
    </submittedName>
</protein>
<reference evidence="2 3" key="1">
    <citation type="submission" date="2020-09" db="EMBL/GenBank/DDBJ databases">
        <title>Complete genome sequence of an Arctic sea ice bacterium Marinomonas arctica BSI20414.</title>
        <authorList>
            <person name="Liao L."/>
            <person name="Chen B."/>
        </authorList>
    </citation>
    <scope>NUCLEOTIDE SEQUENCE [LARGE SCALE GENOMIC DNA]</scope>
    <source>
        <strain evidence="2 3">BSI20414</strain>
    </source>
</reference>
<organism evidence="2 3">
    <name type="scientific">Marinomonas arctica</name>
    <dbReference type="NCBI Taxonomy" id="383750"/>
    <lineage>
        <taxon>Bacteria</taxon>
        <taxon>Pseudomonadati</taxon>
        <taxon>Pseudomonadota</taxon>
        <taxon>Gammaproteobacteria</taxon>
        <taxon>Oceanospirillales</taxon>
        <taxon>Oceanospirillaceae</taxon>
        <taxon>Marinomonas</taxon>
    </lineage>
</organism>
<keyword evidence="3" id="KW-1185">Reference proteome</keyword>